<feature type="compositionally biased region" description="Low complexity" evidence="1">
    <location>
        <begin position="374"/>
        <end position="419"/>
    </location>
</feature>
<keyword evidence="2" id="KW-0472">Membrane</keyword>
<dbReference type="SMART" id="SM00137">
    <property type="entry name" value="MAM"/>
    <property type="match status" value="2"/>
</dbReference>
<protein>
    <recommendedName>
        <fullName evidence="4">MAM domain-containing protein</fullName>
    </recommendedName>
</protein>
<dbReference type="PANTHER" id="PTHR23282">
    <property type="entry name" value="APICAL ENDOSOMAL GLYCOPROTEIN PRECURSOR"/>
    <property type="match status" value="1"/>
</dbReference>
<keyword evidence="6" id="KW-1185">Reference proteome</keyword>
<evidence type="ECO:0000256" key="1">
    <source>
        <dbReference type="SAM" id="MobiDB-lite"/>
    </source>
</evidence>
<proteinExistence type="predicted"/>
<dbReference type="InterPro" id="IPR051560">
    <property type="entry name" value="MAM_domain-containing"/>
</dbReference>
<evidence type="ECO:0000313" key="6">
    <source>
        <dbReference type="Proteomes" id="UP000005408"/>
    </source>
</evidence>
<keyword evidence="2" id="KW-1133">Transmembrane helix</keyword>
<dbReference type="PANTHER" id="PTHR23282:SF101">
    <property type="entry name" value="MAM DOMAIN-CONTAINING PROTEIN"/>
    <property type="match status" value="1"/>
</dbReference>
<dbReference type="AlphaFoldDB" id="A0A8W8I9T8"/>
<dbReference type="GO" id="GO:0016020">
    <property type="term" value="C:membrane"/>
    <property type="evidence" value="ECO:0007669"/>
    <property type="project" value="InterPro"/>
</dbReference>
<dbReference type="SUPFAM" id="SSF49899">
    <property type="entry name" value="Concanavalin A-like lectins/glucanases"/>
    <property type="match status" value="2"/>
</dbReference>
<organism evidence="5 6">
    <name type="scientific">Magallana gigas</name>
    <name type="common">Pacific oyster</name>
    <name type="synonym">Crassostrea gigas</name>
    <dbReference type="NCBI Taxonomy" id="29159"/>
    <lineage>
        <taxon>Eukaryota</taxon>
        <taxon>Metazoa</taxon>
        <taxon>Spiralia</taxon>
        <taxon>Lophotrochozoa</taxon>
        <taxon>Mollusca</taxon>
        <taxon>Bivalvia</taxon>
        <taxon>Autobranchia</taxon>
        <taxon>Pteriomorphia</taxon>
        <taxon>Ostreida</taxon>
        <taxon>Ostreoidea</taxon>
        <taxon>Ostreidae</taxon>
        <taxon>Magallana</taxon>
    </lineage>
</organism>
<feature type="domain" description="MAM" evidence="4">
    <location>
        <begin position="25"/>
        <end position="182"/>
    </location>
</feature>
<sequence length="520" mass="56285">MWKLQIFVCVVAAAILRCSEAALPPSCTFDNGWCQWRPLINSRGFTWHLGSNSTRDRLSGPDGDHTTKYGNGSYIFIRGHDGRNSSIAVVESNVDVTSDLQISFWYYMNGVGIGKLTLGKVENGAKTVLWEKQGRQGPSWIQASVNLPRGSYVISFSATARLIYGGDLAVDDVEIAPITTTTHAPTSTLPPSRKLPFACNFDLGPGACGMDLIPSIGNNVGWNITSKTFTHLGYTYIPGDSSGQKGNYLLLNNWNLGENGDAAQIVSPVLQNAGVACLSFKLYQAKISSGTLSVYQRLLPSMELVLLSEEAKKSSRTPPEWKTVMITLRNSKYFQIVLEGSYTGYLGSVIGVDDIKIENGDCILTTTSATTTLTSTQQTLPTTTSSLQSTKLTESIDTTTTQSTTTTKSTTKVDTSKTSALTSHTPEVKSSTSSPTEANNTAGRETTAIVLGVCLPIIALVILSVIVLICKKDNGSKLNSIQNQKKIRKEEKNPNDNIEMTTKDDNKDQVAVTGFRKLDT</sequence>
<dbReference type="EnsemblMetazoa" id="G13232.1">
    <property type="protein sequence ID" value="G13232.1:cds"/>
    <property type="gene ID" value="G13232"/>
</dbReference>
<evidence type="ECO:0000313" key="5">
    <source>
        <dbReference type="EnsemblMetazoa" id="G13232.1:cds"/>
    </source>
</evidence>
<evidence type="ECO:0000256" key="3">
    <source>
        <dbReference type="SAM" id="SignalP"/>
    </source>
</evidence>
<name>A0A8W8I9T8_MAGGI</name>
<reference evidence="5" key="1">
    <citation type="submission" date="2022-08" db="UniProtKB">
        <authorList>
            <consortium name="EnsemblMetazoa"/>
        </authorList>
    </citation>
    <scope>IDENTIFICATION</scope>
    <source>
        <strain evidence="5">05x7-T-G4-1.051#20</strain>
    </source>
</reference>
<feature type="transmembrane region" description="Helical" evidence="2">
    <location>
        <begin position="448"/>
        <end position="470"/>
    </location>
</feature>
<keyword evidence="3" id="KW-0732">Signal</keyword>
<keyword evidence="2" id="KW-0812">Transmembrane</keyword>
<feature type="compositionally biased region" description="Polar residues" evidence="1">
    <location>
        <begin position="420"/>
        <end position="442"/>
    </location>
</feature>
<feature type="chain" id="PRO_5036495056" description="MAM domain-containing protein" evidence="3">
    <location>
        <begin position="22"/>
        <end position="520"/>
    </location>
</feature>
<dbReference type="InterPro" id="IPR013320">
    <property type="entry name" value="ConA-like_dom_sf"/>
</dbReference>
<dbReference type="Pfam" id="PF00629">
    <property type="entry name" value="MAM"/>
    <property type="match status" value="2"/>
</dbReference>
<dbReference type="PROSITE" id="PS50060">
    <property type="entry name" value="MAM_2"/>
    <property type="match status" value="2"/>
</dbReference>
<dbReference type="Gene3D" id="2.60.120.200">
    <property type="match status" value="2"/>
</dbReference>
<feature type="domain" description="MAM" evidence="4">
    <location>
        <begin position="197"/>
        <end position="364"/>
    </location>
</feature>
<accession>A0A8W8I9T8</accession>
<feature type="region of interest" description="Disordered" evidence="1">
    <location>
        <begin position="485"/>
        <end position="512"/>
    </location>
</feature>
<dbReference type="Proteomes" id="UP000005408">
    <property type="component" value="Unassembled WGS sequence"/>
</dbReference>
<feature type="signal peptide" evidence="3">
    <location>
        <begin position="1"/>
        <end position="21"/>
    </location>
</feature>
<feature type="region of interest" description="Disordered" evidence="1">
    <location>
        <begin position="374"/>
        <end position="442"/>
    </location>
</feature>
<dbReference type="InterPro" id="IPR000998">
    <property type="entry name" value="MAM_dom"/>
</dbReference>
<evidence type="ECO:0000259" key="4">
    <source>
        <dbReference type="PROSITE" id="PS50060"/>
    </source>
</evidence>
<evidence type="ECO:0000256" key="2">
    <source>
        <dbReference type="SAM" id="Phobius"/>
    </source>
</evidence>
<dbReference type="CDD" id="cd06263">
    <property type="entry name" value="MAM"/>
    <property type="match status" value="1"/>
</dbReference>